<name>A0AAE1API1_9GAST</name>
<dbReference type="GO" id="GO:0005044">
    <property type="term" value="F:scavenger receptor activity"/>
    <property type="evidence" value="ECO:0007669"/>
    <property type="project" value="InterPro"/>
</dbReference>
<accession>A0AAE1API1</accession>
<dbReference type="PANTHER" id="PTHR24043">
    <property type="entry name" value="SCAVENGER RECEPTOR CLASS F"/>
    <property type="match status" value="1"/>
</dbReference>
<sequence>MTFELESRYEKECGTGYFGAHCAKSCSKHCAGLGNTCDNVNGTCNKGCDPGYKGSLCTQVCGTGYFGAQCAKSCSEHCAGLDNTCDNVNGTCNMGLLCTQECDIGYFGEGCAKP</sequence>
<keyword evidence="3" id="KW-1185">Reference proteome</keyword>
<gene>
    <name evidence="2" type="ORF">RRG08_028897</name>
</gene>
<evidence type="ECO:0000313" key="3">
    <source>
        <dbReference type="Proteomes" id="UP001283361"/>
    </source>
</evidence>
<protein>
    <submittedName>
        <fullName evidence="2">Uncharacterized protein</fullName>
    </submittedName>
</protein>
<dbReference type="Gene3D" id="2.170.300.10">
    <property type="entry name" value="Tie2 ligand-binding domain superfamily"/>
    <property type="match status" value="1"/>
</dbReference>
<keyword evidence="1" id="KW-0245">EGF-like domain</keyword>
<comment type="caution">
    <text evidence="2">The sequence shown here is derived from an EMBL/GenBank/DDBJ whole genome shotgun (WGS) entry which is preliminary data.</text>
</comment>
<dbReference type="AlphaFoldDB" id="A0AAE1API1"/>
<evidence type="ECO:0000313" key="2">
    <source>
        <dbReference type="EMBL" id="KAK3791617.1"/>
    </source>
</evidence>
<dbReference type="InterPro" id="IPR042635">
    <property type="entry name" value="MEGF10/SREC1/2-like"/>
</dbReference>
<dbReference type="PANTHER" id="PTHR24043:SF8">
    <property type="entry name" value="EGF-LIKE DOMAIN-CONTAINING PROTEIN"/>
    <property type="match status" value="1"/>
</dbReference>
<proteinExistence type="predicted"/>
<organism evidence="2 3">
    <name type="scientific">Elysia crispata</name>
    <name type="common">lettuce slug</name>
    <dbReference type="NCBI Taxonomy" id="231223"/>
    <lineage>
        <taxon>Eukaryota</taxon>
        <taxon>Metazoa</taxon>
        <taxon>Spiralia</taxon>
        <taxon>Lophotrochozoa</taxon>
        <taxon>Mollusca</taxon>
        <taxon>Gastropoda</taxon>
        <taxon>Heterobranchia</taxon>
        <taxon>Euthyneura</taxon>
        <taxon>Panpulmonata</taxon>
        <taxon>Sacoglossa</taxon>
        <taxon>Placobranchoidea</taxon>
        <taxon>Plakobranchidae</taxon>
        <taxon>Elysia</taxon>
    </lineage>
</organism>
<dbReference type="EMBL" id="JAWDGP010001465">
    <property type="protein sequence ID" value="KAK3791617.1"/>
    <property type="molecule type" value="Genomic_DNA"/>
</dbReference>
<reference evidence="2" key="1">
    <citation type="journal article" date="2023" name="G3 (Bethesda)">
        <title>A reference genome for the long-term kleptoplast-retaining sea slug Elysia crispata morphotype clarki.</title>
        <authorList>
            <person name="Eastman K.E."/>
            <person name="Pendleton A.L."/>
            <person name="Shaikh M.A."/>
            <person name="Suttiyut T."/>
            <person name="Ogas R."/>
            <person name="Tomko P."/>
            <person name="Gavelis G."/>
            <person name="Widhalm J.R."/>
            <person name="Wisecaver J.H."/>
        </authorList>
    </citation>
    <scope>NUCLEOTIDE SEQUENCE</scope>
    <source>
        <strain evidence="2">ECLA1</strain>
    </source>
</reference>
<evidence type="ECO:0000256" key="1">
    <source>
        <dbReference type="ARBA" id="ARBA00022536"/>
    </source>
</evidence>
<dbReference type="Proteomes" id="UP001283361">
    <property type="component" value="Unassembled WGS sequence"/>
</dbReference>